<dbReference type="Pfam" id="PF08022">
    <property type="entry name" value="FAD_binding_8"/>
    <property type="match status" value="1"/>
</dbReference>
<evidence type="ECO:0000259" key="22">
    <source>
        <dbReference type="PROSITE" id="PS51384"/>
    </source>
</evidence>
<protein>
    <recommendedName>
        <fullName evidence="4">ferric-chelate reductase (NADPH)</fullName>
        <ecNumber evidence="4">1.16.1.9</ecNumber>
    </recommendedName>
</protein>
<comment type="caution">
    <text evidence="23">The sequence shown here is derived from an EMBL/GenBank/DDBJ whole genome shotgun (WGS) entry which is preliminary data.</text>
</comment>
<dbReference type="Pfam" id="PF08030">
    <property type="entry name" value="NAD_binding_6"/>
    <property type="match status" value="1"/>
</dbReference>
<dbReference type="PROSITE" id="PS51384">
    <property type="entry name" value="FAD_FR"/>
    <property type="match status" value="1"/>
</dbReference>
<comment type="subcellular location">
    <subcellularLocation>
        <location evidence="2">Cell membrane</location>
        <topology evidence="2">Multi-pass membrane protein</topology>
    </subcellularLocation>
</comment>
<dbReference type="EMBL" id="JAEUBG010005703">
    <property type="protein sequence ID" value="KAH3673133.1"/>
    <property type="molecule type" value="Genomic_DNA"/>
</dbReference>
<dbReference type="InterPro" id="IPR051410">
    <property type="entry name" value="Ferric/Cupric_Reductase"/>
</dbReference>
<keyword evidence="10" id="KW-0274">FAD</keyword>
<dbReference type="InterPro" id="IPR013121">
    <property type="entry name" value="Fe_red_NAD-bd_6"/>
</dbReference>
<evidence type="ECO:0000256" key="8">
    <source>
        <dbReference type="ARBA" id="ARBA00022630"/>
    </source>
</evidence>
<dbReference type="InterPro" id="IPR039261">
    <property type="entry name" value="FNR_nucleotide-bd"/>
</dbReference>
<dbReference type="Pfam" id="PF01794">
    <property type="entry name" value="Ferric_reduct"/>
    <property type="match status" value="1"/>
</dbReference>
<keyword evidence="9 20" id="KW-0812">Transmembrane</keyword>
<evidence type="ECO:0000313" key="23">
    <source>
        <dbReference type="EMBL" id="KAH3673133.1"/>
    </source>
</evidence>
<dbReference type="Gene3D" id="3.40.50.80">
    <property type="entry name" value="Nucleotide-binding domain of ferredoxin-NADP reductase (FNR) module"/>
    <property type="match status" value="1"/>
</dbReference>
<evidence type="ECO:0000256" key="5">
    <source>
        <dbReference type="ARBA" id="ARBA00022448"/>
    </source>
</evidence>
<keyword evidence="24" id="KW-1185">Reference proteome</keyword>
<feature type="signal peptide" evidence="21">
    <location>
        <begin position="1"/>
        <end position="22"/>
    </location>
</feature>
<evidence type="ECO:0000256" key="14">
    <source>
        <dbReference type="ARBA" id="ARBA00023002"/>
    </source>
</evidence>
<dbReference type="PROSITE" id="PS51257">
    <property type="entry name" value="PROKAR_LIPOPROTEIN"/>
    <property type="match status" value="1"/>
</dbReference>
<comment type="catalytic activity">
    <reaction evidence="19">
        <text>2 a Fe(II)-siderophore + NADP(+) + H(+) = 2 a Fe(III)-siderophore + NADPH</text>
        <dbReference type="Rhea" id="RHEA:28795"/>
        <dbReference type="Rhea" id="RHEA-COMP:11342"/>
        <dbReference type="Rhea" id="RHEA-COMP:11344"/>
        <dbReference type="ChEBI" id="CHEBI:15378"/>
        <dbReference type="ChEBI" id="CHEBI:29033"/>
        <dbReference type="ChEBI" id="CHEBI:29034"/>
        <dbReference type="ChEBI" id="CHEBI:57783"/>
        <dbReference type="ChEBI" id="CHEBI:58349"/>
        <dbReference type="EC" id="1.16.1.9"/>
    </reaction>
</comment>
<dbReference type="GO" id="GO:0052851">
    <property type="term" value="F:ferric-chelate reductase (NADPH) activity"/>
    <property type="evidence" value="ECO:0007669"/>
    <property type="project" value="UniProtKB-EC"/>
</dbReference>
<keyword evidence="21" id="KW-0732">Signal</keyword>
<keyword evidence="11" id="KW-0521">NADP</keyword>
<keyword evidence="16" id="KW-0406">Ion transport</keyword>
<evidence type="ECO:0000256" key="18">
    <source>
        <dbReference type="ARBA" id="ARBA00023180"/>
    </source>
</evidence>
<dbReference type="GO" id="GO:0015677">
    <property type="term" value="P:copper ion import"/>
    <property type="evidence" value="ECO:0007669"/>
    <property type="project" value="TreeGrafter"/>
</dbReference>
<dbReference type="AlphaFoldDB" id="A0A9P8PJ39"/>
<comment type="similarity">
    <text evidence="3">Belongs to the ferric reductase (FRE) family.</text>
</comment>
<organism evidence="23 24">
    <name type="scientific">Wickerhamomyces pijperi</name>
    <name type="common">Yeast</name>
    <name type="synonym">Pichia pijperi</name>
    <dbReference type="NCBI Taxonomy" id="599730"/>
    <lineage>
        <taxon>Eukaryota</taxon>
        <taxon>Fungi</taxon>
        <taxon>Dikarya</taxon>
        <taxon>Ascomycota</taxon>
        <taxon>Saccharomycotina</taxon>
        <taxon>Saccharomycetes</taxon>
        <taxon>Phaffomycetales</taxon>
        <taxon>Wickerhamomycetaceae</taxon>
        <taxon>Wickerhamomyces</taxon>
    </lineage>
</organism>
<comment type="cofactor">
    <cofactor evidence="1">
        <name>FAD</name>
        <dbReference type="ChEBI" id="CHEBI:57692"/>
    </cofactor>
</comment>
<dbReference type="InterPro" id="IPR017938">
    <property type="entry name" value="Riboflavin_synthase-like_b-brl"/>
</dbReference>
<keyword evidence="7" id="KW-0479">Metal-binding</keyword>
<keyword evidence="12" id="KW-0249">Electron transport</keyword>
<keyword evidence="7" id="KW-0349">Heme</keyword>
<keyword evidence="13 20" id="KW-1133">Transmembrane helix</keyword>
<dbReference type="Proteomes" id="UP000774326">
    <property type="component" value="Unassembled WGS sequence"/>
</dbReference>
<evidence type="ECO:0000256" key="4">
    <source>
        <dbReference type="ARBA" id="ARBA00012668"/>
    </source>
</evidence>
<keyword evidence="5" id="KW-0813">Transport</keyword>
<evidence type="ECO:0000256" key="6">
    <source>
        <dbReference type="ARBA" id="ARBA00022475"/>
    </source>
</evidence>
<feature type="transmembrane region" description="Helical" evidence="20">
    <location>
        <begin position="281"/>
        <end position="301"/>
    </location>
</feature>
<feature type="transmembrane region" description="Helical" evidence="20">
    <location>
        <begin position="385"/>
        <end position="404"/>
    </location>
</feature>
<evidence type="ECO:0000256" key="13">
    <source>
        <dbReference type="ARBA" id="ARBA00022989"/>
    </source>
</evidence>
<proteinExistence type="inferred from homology"/>
<evidence type="ECO:0000256" key="21">
    <source>
        <dbReference type="SAM" id="SignalP"/>
    </source>
</evidence>
<sequence>MKLINFIQFWISTLLLSSLVSCEAPDHTVVYGRKDKVAFYACYQYISQFTFQYKASGSSKNNRYGTLFSYPPATGTLLNCYAGRFGAYSAAFNQSVDRTVFMAKSAKMNLTHEFFYKQYANATKFSIDRDPKLNLTKAVFTSPIKVPYADSKLKFDYFIGFYWNMDYANYLVGYMNVLFGFVLLFIGVGNFIKRLGYHRSFNNKFINWYRANVTIPATFNGKHTEDLVLWKKFTTLVPTRVESIVVGLFIIMNIVCVSIHYNTPTLTASSSMLSWNLRHLADRTGVFSFGLIPLLILFAGRNNILTSLTGLPYTSFIVFHKWVSRFMWIHAFLHSIAWTVMAIQRNSLSRYVSKDYWRWGIVATTLGALMLFQALRVFRNLSYEIFLTLHIVFGVLFLVGCFYHCYSLGWLEWIYASCALWFADRVLRLVRMSLFGFPQAEIVMVSNDTFRVTVENGRWFKPFPGAFAYLYFITPALFFQSHPFTIIQSIKNNNQTLIFIKTKTGVTKRIKEKIDTTSDGKLKLRVCLEGPYGHRAPLHQYDTAMILAGGNGIPGPLAYALDLGMRDSAQKQHIKFVWTIRSLEYLHWFKDEFDALSKTPVDIQVYVTGGLPCAEKSIKFESDSNKSDQNSESNCSLNSDLQLMSEMSSFVQFYSGRPNIDQMILKEFTTENRGSVGIVTCGAPVMVDNIRTSVANHLQKCPNRVDLFEELQVW</sequence>
<evidence type="ECO:0000256" key="20">
    <source>
        <dbReference type="SAM" id="Phobius"/>
    </source>
</evidence>
<evidence type="ECO:0000256" key="17">
    <source>
        <dbReference type="ARBA" id="ARBA00023136"/>
    </source>
</evidence>
<dbReference type="EC" id="1.16.1.9" evidence="4"/>
<name>A0A9P8PJ39_WICPI</name>
<dbReference type="PANTHER" id="PTHR32361:SF9">
    <property type="entry name" value="FERRIC REDUCTASE TRANSMEMBRANE COMPONENT 3-RELATED"/>
    <property type="match status" value="1"/>
</dbReference>
<accession>A0A9P8PJ39</accession>
<evidence type="ECO:0000256" key="19">
    <source>
        <dbReference type="ARBA" id="ARBA00048483"/>
    </source>
</evidence>
<dbReference type="GO" id="GO:0005886">
    <property type="term" value="C:plasma membrane"/>
    <property type="evidence" value="ECO:0007669"/>
    <property type="project" value="UniProtKB-SubCell"/>
</dbReference>
<dbReference type="OrthoDB" id="167398at2759"/>
<evidence type="ECO:0000256" key="1">
    <source>
        <dbReference type="ARBA" id="ARBA00001974"/>
    </source>
</evidence>
<evidence type="ECO:0000256" key="3">
    <source>
        <dbReference type="ARBA" id="ARBA00006278"/>
    </source>
</evidence>
<dbReference type="SFLD" id="SFLDG01168">
    <property type="entry name" value="Ferric_reductase_subgroup_(FRE"/>
    <property type="match status" value="1"/>
</dbReference>
<keyword evidence="8" id="KW-0285">Flavoprotein</keyword>
<dbReference type="SUPFAM" id="SSF52343">
    <property type="entry name" value="Ferredoxin reductase-like, C-terminal NADP-linked domain"/>
    <property type="match status" value="1"/>
</dbReference>
<evidence type="ECO:0000256" key="2">
    <source>
        <dbReference type="ARBA" id="ARBA00004651"/>
    </source>
</evidence>
<evidence type="ECO:0000256" key="16">
    <source>
        <dbReference type="ARBA" id="ARBA00023065"/>
    </source>
</evidence>
<feature type="transmembrane region" description="Helical" evidence="20">
    <location>
        <begin position="171"/>
        <end position="192"/>
    </location>
</feature>
<keyword evidence="6" id="KW-1003">Cell membrane</keyword>
<keyword evidence="17 20" id="KW-0472">Membrane</keyword>
<gene>
    <name evidence="23" type="ORF">WICPIJ_009896</name>
</gene>
<evidence type="ECO:0000256" key="7">
    <source>
        <dbReference type="ARBA" id="ARBA00022617"/>
    </source>
</evidence>
<dbReference type="SFLD" id="SFLDS00052">
    <property type="entry name" value="Ferric_Reductase_Domain"/>
    <property type="match status" value="1"/>
</dbReference>
<dbReference type="InterPro" id="IPR013112">
    <property type="entry name" value="FAD-bd_8"/>
</dbReference>
<keyword evidence="15" id="KW-0408">Iron</keyword>
<dbReference type="GO" id="GO:0006879">
    <property type="term" value="P:intracellular iron ion homeostasis"/>
    <property type="evidence" value="ECO:0007669"/>
    <property type="project" value="TreeGrafter"/>
</dbReference>
<dbReference type="InterPro" id="IPR013130">
    <property type="entry name" value="Fe3_Rdtase_TM_dom"/>
</dbReference>
<evidence type="ECO:0000256" key="10">
    <source>
        <dbReference type="ARBA" id="ARBA00022827"/>
    </source>
</evidence>
<feature type="transmembrane region" description="Helical" evidence="20">
    <location>
        <begin position="241"/>
        <end position="261"/>
    </location>
</feature>
<evidence type="ECO:0000256" key="15">
    <source>
        <dbReference type="ARBA" id="ARBA00023004"/>
    </source>
</evidence>
<evidence type="ECO:0000256" key="11">
    <source>
        <dbReference type="ARBA" id="ARBA00022857"/>
    </source>
</evidence>
<feature type="domain" description="FAD-binding FR-type" evidence="22">
    <location>
        <begin position="419"/>
        <end position="538"/>
    </location>
</feature>
<keyword evidence="14" id="KW-0560">Oxidoreductase</keyword>
<dbReference type="InterPro" id="IPR017927">
    <property type="entry name" value="FAD-bd_FR_type"/>
</dbReference>
<feature type="transmembrane region" description="Helical" evidence="20">
    <location>
        <begin position="356"/>
        <end position="378"/>
    </location>
</feature>
<feature type="chain" id="PRO_5040370727" description="ferric-chelate reductase (NADPH)" evidence="21">
    <location>
        <begin position="23"/>
        <end position="714"/>
    </location>
</feature>
<dbReference type="PANTHER" id="PTHR32361">
    <property type="entry name" value="FERRIC/CUPRIC REDUCTASE TRANSMEMBRANE COMPONENT"/>
    <property type="match status" value="1"/>
</dbReference>
<dbReference type="SUPFAM" id="SSF63380">
    <property type="entry name" value="Riboflavin synthase domain-like"/>
    <property type="match status" value="1"/>
</dbReference>
<evidence type="ECO:0000313" key="24">
    <source>
        <dbReference type="Proteomes" id="UP000774326"/>
    </source>
</evidence>
<dbReference type="GO" id="GO:0006826">
    <property type="term" value="P:iron ion transport"/>
    <property type="evidence" value="ECO:0007669"/>
    <property type="project" value="UniProtKB-ARBA"/>
</dbReference>
<evidence type="ECO:0000256" key="9">
    <source>
        <dbReference type="ARBA" id="ARBA00022692"/>
    </source>
</evidence>
<dbReference type="CDD" id="cd06186">
    <property type="entry name" value="NOX_Duox_like_FAD_NADP"/>
    <property type="match status" value="1"/>
</dbReference>
<evidence type="ECO:0000256" key="12">
    <source>
        <dbReference type="ARBA" id="ARBA00022982"/>
    </source>
</evidence>
<reference evidence="23" key="1">
    <citation type="journal article" date="2021" name="Open Biol.">
        <title>Shared evolutionary footprints suggest mitochondrial oxidative damage underlies multiple complex I losses in fungi.</title>
        <authorList>
            <person name="Schikora-Tamarit M.A."/>
            <person name="Marcet-Houben M."/>
            <person name="Nosek J."/>
            <person name="Gabaldon T."/>
        </authorList>
    </citation>
    <scope>NUCLEOTIDE SEQUENCE</scope>
    <source>
        <strain evidence="23">CBS2887</strain>
    </source>
</reference>
<keyword evidence="18" id="KW-0325">Glycoprotein</keyword>
<feature type="transmembrane region" description="Helical" evidence="20">
    <location>
        <begin position="322"/>
        <end position="344"/>
    </location>
</feature>
<reference evidence="23" key="2">
    <citation type="submission" date="2021-01" db="EMBL/GenBank/DDBJ databases">
        <authorList>
            <person name="Schikora-Tamarit M.A."/>
        </authorList>
    </citation>
    <scope>NUCLEOTIDE SEQUENCE</scope>
    <source>
        <strain evidence="23">CBS2887</strain>
    </source>
</reference>